<dbReference type="Pfam" id="PF12514">
    <property type="entry name" value="DUF3718"/>
    <property type="match status" value="1"/>
</dbReference>
<dbReference type="RefSeq" id="WP_248940498.1">
    <property type="nucleotide sequence ID" value="NZ_JAKIKS010000042.1"/>
</dbReference>
<evidence type="ECO:0000256" key="1">
    <source>
        <dbReference type="SAM" id="SignalP"/>
    </source>
</evidence>
<proteinExistence type="predicted"/>
<dbReference type="EMBL" id="JAKIKS010000042">
    <property type="protein sequence ID" value="MCL1125187.1"/>
    <property type="molecule type" value="Genomic_DNA"/>
</dbReference>
<keyword evidence="3" id="KW-1185">Reference proteome</keyword>
<organism evidence="2 3">
    <name type="scientific">Shewanella surugensis</name>
    <dbReference type="NCBI Taxonomy" id="212020"/>
    <lineage>
        <taxon>Bacteria</taxon>
        <taxon>Pseudomonadati</taxon>
        <taxon>Pseudomonadota</taxon>
        <taxon>Gammaproteobacteria</taxon>
        <taxon>Alteromonadales</taxon>
        <taxon>Shewanellaceae</taxon>
        <taxon>Shewanella</taxon>
    </lineage>
</organism>
<sequence length="129" mass="14039">MRLLPTAMAALIIASSFSVPVHADPQQLVANICNYVQSDDKNRLRKKLKENRLKLRNIYSAISCDGQSLLRTALDSKSDSIGTFVAKRLSVKELKSVEADGKTIVDWAKTKGYASSAITSVIEARIAGS</sequence>
<reference evidence="2 3" key="1">
    <citation type="submission" date="2022-01" db="EMBL/GenBank/DDBJ databases">
        <title>Whole genome-based taxonomy of the Shewanellaceae.</title>
        <authorList>
            <person name="Martin-Rodriguez A.J."/>
        </authorList>
    </citation>
    <scope>NUCLEOTIDE SEQUENCE [LARGE SCALE GENOMIC DNA]</scope>
    <source>
        <strain evidence="2 3">DSM 17177</strain>
    </source>
</reference>
<dbReference type="InterPro" id="IPR022193">
    <property type="entry name" value="DUF3718"/>
</dbReference>
<keyword evidence="1" id="KW-0732">Signal</keyword>
<feature type="signal peptide" evidence="1">
    <location>
        <begin position="1"/>
        <end position="23"/>
    </location>
</feature>
<gene>
    <name evidence="2" type="ORF">L2764_12055</name>
</gene>
<evidence type="ECO:0000313" key="3">
    <source>
        <dbReference type="Proteomes" id="UP001203423"/>
    </source>
</evidence>
<feature type="chain" id="PRO_5046036009" evidence="1">
    <location>
        <begin position="24"/>
        <end position="129"/>
    </location>
</feature>
<comment type="caution">
    <text evidence="2">The sequence shown here is derived from an EMBL/GenBank/DDBJ whole genome shotgun (WGS) entry which is preliminary data.</text>
</comment>
<protein>
    <submittedName>
        <fullName evidence="2">DUF3718 domain-containing protein</fullName>
    </submittedName>
</protein>
<name>A0ABT0LCX8_9GAMM</name>
<accession>A0ABT0LCX8</accession>
<evidence type="ECO:0000313" key="2">
    <source>
        <dbReference type="EMBL" id="MCL1125187.1"/>
    </source>
</evidence>
<dbReference type="Proteomes" id="UP001203423">
    <property type="component" value="Unassembled WGS sequence"/>
</dbReference>